<dbReference type="EMBL" id="UOEN01000517">
    <property type="protein sequence ID" value="VAW19982.1"/>
    <property type="molecule type" value="Genomic_DNA"/>
</dbReference>
<gene>
    <name evidence="1" type="ORF">MNBD_BACTEROID05-494</name>
</gene>
<organism evidence="1">
    <name type="scientific">hydrothermal vent metagenome</name>
    <dbReference type="NCBI Taxonomy" id="652676"/>
    <lineage>
        <taxon>unclassified sequences</taxon>
        <taxon>metagenomes</taxon>
        <taxon>ecological metagenomes</taxon>
    </lineage>
</organism>
<name>A0A3B0U029_9ZZZZ</name>
<dbReference type="AlphaFoldDB" id="A0A3B0U029"/>
<reference evidence="1" key="1">
    <citation type="submission" date="2018-06" db="EMBL/GenBank/DDBJ databases">
        <authorList>
            <person name="Zhirakovskaya E."/>
        </authorList>
    </citation>
    <scope>NUCLEOTIDE SEQUENCE</scope>
</reference>
<sequence>MKPMLKYKIIILFFIFYIDSTFAIEIDKKHVDALCPVGEIKKIEGSIFECILLGKNEYLEDVYYWQSS</sequence>
<feature type="non-terminal residue" evidence="1">
    <location>
        <position position="68"/>
    </location>
</feature>
<accession>A0A3B0U029</accession>
<evidence type="ECO:0000313" key="1">
    <source>
        <dbReference type="EMBL" id="VAW19982.1"/>
    </source>
</evidence>
<protein>
    <submittedName>
        <fullName evidence="1">Uncharacterized protein</fullName>
    </submittedName>
</protein>
<proteinExistence type="predicted"/>